<keyword evidence="1" id="KW-1133">Transmembrane helix</keyword>
<protein>
    <submittedName>
        <fullName evidence="2">Uncharacterized protein</fullName>
    </submittedName>
</protein>
<feature type="transmembrane region" description="Helical" evidence="1">
    <location>
        <begin position="7"/>
        <end position="28"/>
    </location>
</feature>
<dbReference type="KEGG" id="bpb:bpr_II315"/>
<reference evidence="2 3" key="1">
    <citation type="journal article" date="2010" name="PLoS ONE">
        <title>The glycobiome of the rumen bacterium Butyrivibrio proteoclasticus B316(T) highlights adaptation to a polysaccharide-rich environment.</title>
        <authorList>
            <person name="Kelly W.J."/>
            <person name="Leahy S.C."/>
            <person name="Altermann E."/>
            <person name="Yeoman C.J."/>
            <person name="Dunne J.C."/>
            <person name="Kong Z."/>
            <person name="Pacheco D.M."/>
            <person name="Li D."/>
            <person name="Noel S.J."/>
            <person name="Moon C.D."/>
            <person name="Cookson A.L."/>
            <person name="Attwood G.T."/>
        </authorList>
    </citation>
    <scope>NUCLEOTIDE SEQUENCE [LARGE SCALE GENOMIC DNA]</scope>
    <source>
        <strain evidence="3">ATCC 51982 / DSM 14932 / B316</strain>
        <plasmid evidence="3">Plasmid pCY360</plasmid>
    </source>
</reference>
<accession>E0S4C0</accession>
<evidence type="ECO:0000313" key="3">
    <source>
        <dbReference type="Proteomes" id="UP000001299"/>
    </source>
</evidence>
<evidence type="ECO:0000256" key="1">
    <source>
        <dbReference type="SAM" id="Phobius"/>
    </source>
</evidence>
<organism evidence="2 3">
    <name type="scientific">Butyrivibrio proteoclasticus (strain ATCC 51982 / DSM 14932 / B316)</name>
    <name type="common">Clostridium proteoclasticum</name>
    <dbReference type="NCBI Taxonomy" id="515622"/>
    <lineage>
        <taxon>Bacteria</taxon>
        <taxon>Bacillati</taxon>
        <taxon>Bacillota</taxon>
        <taxon>Clostridia</taxon>
        <taxon>Lachnospirales</taxon>
        <taxon>Lachnospiraceae</taxon>
        <taxon>Butyrivibrio</taxon>
    </lineage>
</organism>
<sequence>MDIFEKVIYWYQIGFTVIALILCIISYIRSKNPSRPAKIAGVVTIMMAVIFSWTGVIGNMVDKNVLTGEVVEVLPDNMVQLRVRGEEVGEFHDYVVELLPLTTQVSEGDRYDYEYVGKDKIKITEPHQSSTIYRKRKGTRKHGVFILMLTIGWSLIEGKAPDFITNFHNKF</sequence>
<dbReference type="Proteomes" id="UP000001299">
    <property type="component" value="Plasmid pCY360"/>
</dbReference>
<proteinExistence type="predicted"/>
<dbReference type="AlphaFoldDB" id="E0S4C0"/>
<keyword evidence="3" id="KW-1185">Reference proteome</keyword>
<feature type="transmembrane region" description="Helical" evidence="1">
    <location>
        <begin position="40"/>
        <end position="61"/>
    </location>
</feature>
<name>E0S4C0_BUTPB</name>
<dbReference type="HOGENOM" id="CLU_1560116_0_0_9"/>
<geneLocation type="plasmid" evidence="2 3">
    <name>pCY360</name>
</geneLocation>
<dbReference type="RefSeq" id="WP_013282901.1">
    <property type="nucleotide sequence ID" value="NC_014389.1"/>
</dbReference>
<keyword evidence="1" id="KW-0472">Membrane</keyword>
<gene>
    <name evidence="2" type="ordered locus">bpr_II315</name>
</gene>
<dbReference type="EMBL" id="CP001812">
    <property type="protein sequence ID" value="ADL36252.1"/>
    <property type="molecule type" value="Genomic_DNA"/>
</dbReference>
<keyword evidence="2" id="KW-0614">Plasmid</keyword>
<evidence type="ECO:0000313" key="2">
    <source>
        <dbReference type="EMBL" id="ADL36252.1"/>
    </source>
</evidence>
<keyword evidence="1" id="KW-0812">Transmembrane</keyword>